<organism evidence="2 3">
    <name type="scientific">Vibrio anguillarum</name>
    <name type="common">Listonella anguillarum</name>
    <dbReference type="NCBI Taxonomy" id="55601"/>
    <lineage>
        <taxon>Bacteria</taxon>
        <taxon>Pseudomonadati</taxon>
        <taxon>Pseudomonadota</taxon>
        <taxon>Gammaproteobacteria</taxon>
        <taxon>Vibrionales</taxon>
        <taxon>Vibrionaceae</taxon>
        <taxon>Vibrio</taxon>
    </lineage>
</organism>
<feature type="non-terminal residue" evidence="2">
    <location>
        <position position="80"/>
    </location>
</feature>
<sequence length="80" mass="8903">MIFVLILSLVSLVIFATILRKILFAIIGKRSLVVRMRVGAVLMLLLLPFLDMEISWFTLLMSTMMGAMFLAMPSGIVNIG</sequence>
<dbReference type="Proteomes" id="UP000722957">
    <property type="component" value="Unassembled WGS sequence"/>
</dbReference>
<proteinExistence type="predicted"/>
<reference evidence="2 3" key="1">
    <citation type="journal article" date="2021" name="PeerJ">
        <title>Analysis of 44 Vibrio anguillarum genomes reveals high genetic diversity.</title>
        <authorList>
            <person name="Hansen M.J."/>
            <person name="Dalsgaard I."/>
        </authorList>
    </citation>
    <scope>NUCLEOTIDE SEQUENCE [LARGE SCALE GENOMIC DNA]</scope>
    <source>
        <strain evidence="2 3">17-16730-2A</strain>
    </source>
</reference>
<dbReference type="AlphaFoldDB" id="A0ABD4KVB0"/>
<comment type="caution">
    <text evidence="2">The sequence shown here is derived from an EMBL/GenBank/DDBJ whole genome shotgun (WGS) entry which is preliminary data.</text>
</comment>
<evidence type="ECO:0000313" key="3">
    <source>
        <dbReference type="Proteomes" id="UP000722957"/>
    </source>
</evidence>
<feature type="transmembrane region" description="Helical" evidence="1">
    <location>
        <begin position="34"/>
        <end position="50"/>
    </location>
</feature>
<evidence type="ECO:0000313" key="2">
    <source>
        <dbReference type="EMBL" id="MBF4275385.1"/>
    </source>
</evidence>
<protein>
    <submittedName>
        <fullName evidence="2">YgcG family protein</fullName>
    </submittedName>
</protein>
<keyword evidence="1" id="KW-0472">Membrane</keyword>
<feature type="transmembrane region" description="Helical" evidence="1">
    <location>
        <begin position="6"/>
        <end position="27"/>
    </location>
</feature>
<dbReference type="RefSeq" id="WP_214655302.1">
    <property type="nucleotide sequence ID" value="NZ_RDOM01001148.1"/>
</dbReference>
<dbReference type="EMBL" id="RDOM01001148">
    <property type="protein sequence ID" value="MBF4275385.1"/>
    <property type="molecule type" value="Genomic_DNA"/>
</dbReference>
<keyword evidence="1" id="KW-1133">Transmembrane helix</keyword>
<gene>
    <name evidence="2" type="ORF">EAY07_25950</name>
</gene>
<evidence type="ECO:0000256" key="1">
    <source>
        <dbReference type="SAM" id="Phobius"/>
    </source>
</evidence>
<accession>A0ABD4KVB0</accession>
<keyword evidence="1" id="KW-0812">Transmembrane</keyword>
<name>A0ABD4KVB0_VIBAN</name>